<dbReference type="EMBL" id="SNRW01000716">
    <property type="protein sequence ID" value="KAA6399607.1"/>
    <property type="molecule type" value="Genomic_DNA"/>
</dbReference>
<evidence type="ECO:0000259" key="10">
    <source>
        <dbReference type="PROSITE" id="PS50011"/>
    </source>
</evidence>
<dbReference type="OrthoDB" id="346907at2759"/>
<feature type="domain" description="Protein kinase" evidence="10">
    <location>
        <begin position="6"/>
        <end position="264"/>
    </location>
</feature>
<dbReference type="PROSITE" id="PS50011">
    <property type="entry name" value="PROTEIN_KINASE_DOM"/>
    <property type="match status" value="1"/>
</dbReference>
<evidence type="ECO:0000256" key="6">
    <source>
        <dbReference type="ARBA" id="ARBA00022840"/>
    </source>
</evidence>
<dbReference type="Gene3D" id="2.60.120.920">
    <property type="match status" value="1"/>
</dbReference>
<feature type="region of interest" description="Disordered" evidence="9">
    <location>
        <begin position="278"/>
        <end position="300"/>
    </location>
</feature>
<evidence type="ECO:0000256" key="1">
    <source>
        <dbReference type="ARBA" id="ARBA00012513"/>
    </source>
</evidence>
<dbReference type="GO" id="GO:0004674">
    <property type="term" value="F:protein serine/threonine kinase activity"/>
    <property type="evidence" value="ECO:0007669"/>
    <property type="project" value="UniProtKB-KW"/>
</dbReference>
<dbReference type="Gene3D" id="3.30.200.20">
    <property type="entry name" value="Phosphorylase Kinase, domain 1"/>
    <property type="match status" value="1"/>
</dbReference>
<dbReference type="InterPro" id="IPR043136">
    <property type="entry name" value="B30.2/SPRY_sf"/>
</dbReference>
<dbReference type="AlphaFoldDB" id="A0A5J4WX21"/>
<evidence type="ECO:0000256" key="2">
    <source>
        <dbReference type="ARBA" id="ARBA00022527"/>
    </source>
</evidence>
<reference evidence="11 12" key="1">
    <citation type="submission" date="2019-03" db="EMBL/GenBank/DDBJ databases">
        <title>Single cell metagenomics reveals metabolic interactions within the superorganism composed of flagellate Streblomastix strix and complex community of Bacteroidetes bacteria on its surface.</title>
        <authorList>
            <person name="Treitli S.C."/>
            <person name="Kolisko M."/>
            <person name="Husnik F."/>
            <person name="Keeling P."/>
            <person name="Hampl V."/>
        </authorList>
    </citation>
    <scope>NUCLEOTIDE SEQUENCE [LARGE SCALE GENOMIC DNA]</scope>
    <source>
        <strain evidence="11">ST1C</strain>
    </source>
</reference>
<dbReference type="PANTHER" id="PTHR44899:SF3">
    <property type="entry name" value="SERINE_THREONINE-PROTEIN KINASE NEK1"/>
    <property type="match status" value="1"/>
</dbReference>
<dbReference type="Gene3D" id="1.10.510.10">
    <property type="entry name" value="Transferase(Phosphotransferase) domain 1"/>
    <property type="match status" value="1"/>
</dbReference>
<dbReference type="PANTHER" id="PTHR44899">
    <property type="entry name" value="CAMK FAMILY PROTEIN KINASE"/>
    <property type="match status" value="1"/>
</dbReference>
<evidence type="ECO:0000256" key="8">
    <source>
        <dbReference type="ARBA" id="ARBA00048679"/>
    </source>
</evidence>
<proteinExistence type="predicted"/>
<keyword evidence="4" id="KW-0547">Nucleotide-binding</keyword>
<keyword evidence="5" id="KW-0418">Kinase</keyword>
<evidence type="ECO:0000256" key="5">
    <source>
        <dbReference type="ARBA" id="ARBA00022777"/>
    </source>
</evidence>
<dbReference type="Proteomes" id="UP000324800">
    <property type="component" value="Unassembled WGS sequence"/>
</dbReference>
<keyword evidence="2" id="KW-0723">Serine/threonine-protein kinase</keyword>
<keyword evidence="6" id="KW-0067">ATP-binding</keyword>
<dbReference type="InterPro" id="IPR011009">
    <property type="entry name" value="Kinase-like_dom_sf"/>
</dbReference>
<dbReference type="GO" id="GO:0005524">
    <property type="term" value="F:ATP binding"/>
    <property type="evidence" value="ECO:0007669"/>
    <property type="project" value="UniProtKB-KW"/>
</dbReference>
<dbReference type="SUPFAM" id="SSF56112">
    <property type="entry name" value="Protein kinase-like (PK-like)"/>
    <property type="match status" value="1"/>
</dbReference>
<keyword evidence="3" id="KW-0808">Transferase</keyword>
<comment type="catalytic activity">
    <reaction evidence="8">
        <text>L-seryl-[protein] + ATP = O-phospho-L-seryl-[protein] + ADP + H(+)</text>
        <dbReference type="Rhea" id="RHEA:17989"/>
        <dbReference type="Rhea" id="RHEA-COMP:9863"/>
        <dbReference type="Rhea" id="RHEA-COMP:11604"/>
        <dbReference type="ChEBI" id="CHEBI:15378"/>
        <dbReference type="ChEBI" id="CHEBI:29999"/>
        <dbReference type="ChEBI" id="CHEBI:30616"/>
        <dbReference type="ChEBI" id="CHEBI:83421"/>
        <dbReference type="ChEBI" id="CHEBI:456216"/>
        <dbReference type="EC" id="2.7.11.1"/>
    </reaction>
</comment>
<evidence type="ECO:0000313" key="12">
    <source>
        <dbReference type="Proteomes" id="UP000324800"/>
    </source>
</evidence>
<dbReference type="InterPro" id="IPR000719">
    <property type="entry name" value="Prot_kinase_dom"/>
</dbReference>
<dbReference type="Pfam" id="PF00069">
    <property type="entry name" value="Pkinase"/>
    <property type="match status" value="1"/>
</dbReference>
<evidence type="ECO:0000256" key="3">
    <source>
        <dbReference type="ARBA" id="ARBA00022679"/>
    </source>
</evidence>
<evidence type="ECO:0000313" key="11">
    <source>
        <dbReference type="EMBL" id="KAA6399607.1"/>
    </source>
</evidence>
<evidence type="ECO:0000256" key="4">
    <source>
        <dbReference type="ARBA" id="ARBA00022741"/>
    </source>
</evidence>
<dbReference type="InterPro" id="IPR051131">
    <property type="entry name" value="NEK_Ser/Thr_kinase_NIMA"/>
</dbReference>
<name>A0A5J4WX21_9EUKA</name>
<comment type="caution">
    <text evidence="11">The sequence shown here is derived from an EMBL/GenBank/DDBJ whole genome shotgun (WGS) entry which is preliminary data.</text>
</comment>
<evidence type="ECO:0000256" key="7">
    <source>
        <dbReference type="ARBA" id="ARBA00047899"/>
    </source>
</evidence>
<dbReference type="EC" id="2.7.11.1" evidence="1"/>
<gene>
    <name evidence="11" type="ORF">EZS28_004868</name>
</gene>
<organism evidence="11 12">
    <name type="scientific">Streblomastix strix</name>
    <dbReference type="NCBI Taxonomy" id="222440"/>
    <lineage>
        <taxon>Eukaryota</taxon>
        <taxon>Metamonada</taxon>
        <taxon>Preaxostyla</taxon>
        <taxon>Oxymonadida</taxon>
        <taxon>Streblomastigidae</taxon>
        <taxon>Streblomastix</taxon>
    </lineage>
</organism>
<comment type="catalytic activity">
    <reaction evidence="7">
        <text>L-threonyl-[protein] + ATP = O-phospho-L-threonyl-[protein] + ADP + H(+)</text>
        <dbReference type="Rhea" id="RHEA:46608"/>
        <dbReference type="Rhea" id="RHEA-COMP:11060"/>
        <dbReference type="Rhea" id="RHEA-COMP:11605"/>
        <dbReference type="ChEBI" id="CHEBI:15378"/>
        <dbReference type="ChEBI" id="CHEBI:30013"/>
        <dbReference type="ChEBI" id="CHEBI:30616"/>
        <dbReference type="ChEBI" id="CHEBI:61977"/>
        <dbReference type="ChEBI" id="CHEBI:456216"/>
        <dbReference type="EC" id="2.7.11.1"/>
    </reaction>
</comment>
<sequence length="518" mass="59674">MPHHTYRKQKEIYKGQESTITVVEHKESKVNYIWKRILKGKIEAFKRIEKEIVALTRINSPYVIKFFEQFEYQGYFYIVTEYCSGGTLKNFINEQLDDKQEISEIDAISILAQLALGLQDVHSSHILHLNLTTSNILITEDGHLKICDFGDFEEIKDNLIHPINNVDNEYYSPEICNQKFCSIASDIWSLGICIYEVITGHLPFRSSSNTDLHRMIRKDSPPPIQNQNISEGFQQLVLRMLSKNPSERPSLDEILKHRIIQPFVSGISQRKISISKIKEKKKEKEKTKEKDKEKKKEMEKDKEIIEQKGFDKEKKVEQERDGEVIMEDASEDDICIDSQAYYIPSTRNVRVSENILYAKREEDSTVAVGPPIRRGIWHIRLTFANSGFTRGFGAMSTPISIPPSFFPGKSSNIATFHGLMGIVYHGKTTIKGQNDEWNDGDEVGAELNMESQPRTLHFFIGDKQQRVFISNLPQEMRFFIYLRMEGTSVEIRVMMPVTVPTAAHAENGIEISWQSPEN</sequence>
<evidence type="ECO:0000256" key="9">
    <source>
        <dbReference type="SAM" id="MobiDB-lite"/>
    </source>
</evidence>
<accession>A0A5J4WX21</accession>
<protein>
    <recommendedName>
        <fullName evidence="1">non-specific serine/threonine protein kinase</fullName>
        <ecNumber evidence="1">2.7.11.1</ecNumber>
    </recommendedName>
</protein>